<gene>
    <name evidence="4" type="ORF">ASZ90_008799</name>
</gene>
<dbReference type="Pfam" id="PF24859">
    <property type="entry name" value="FdhE_central"/>
    <property type="match status" value="1"/>
</dbReference>
<dbReference type="GO" id="GO:0005829">
    <property type="term" value="C:cytosol"/>
    <property type="evidence" value="ECO:0007669"/>
    <property type="project" value="TreeGrafter"/>
</dbReference>
<comment type="caution">
    <text evidence="4">The sequence shown here is derived from an EMBL/GenBank/DDBJ whole genome shotgun (WGS) entry which is preliminary data.</text>
</comment>
<dbReference type="AlphaFoldDB" id="A0A0W8FMA9"/>
<proteinExistence type="predicted"/>
<dbReference type="GO" id="GO:0051604">
    <property type="term" value="P:protein maturation"/>
    <property type="evidence" value="ECO:0007669"/>
    <property type="project" value="TreeGrafter"/>
</dbReference>
<dbReference type="InterPro" id="IPR024064">
    <property type="entry name" value="FdhE-like_sf"/>
</dbReference>
<keyword evidence="1" id="KW-0963">Cytoplasm</keyword>
<dbReference type="InterPro" id="IPR006452">
    <property type="entry name" value="Formate_DH_accessory"/>
</dbReference>
<dbReference type="Gene3D" id="3.90.1670.10">
    <property type="entry name" value="FdhE-like domain"/>
    <property type="match status" value="1"/>
</dbReference>
<evidence type="ECO:0000259" key="2">
    <source>
        <dbReference type="Pfam" id="PF24859"/>
    </source>
</evidence>
<reference evidence="4" key="1">
    <citation type="journal article" date="2015" name="Proc. Natl. Acad. Sci. U.S.A.">
        <title>Networks of energetic and metabolic interactions define dynamics in microbial communities.</title>
        <authorList>
            <person name="Embree M."/>
            <person name="Liu J.K."/>
            <person name="Al-Bassam M.M."/>
            <person name="Zengler K."/>
        </authorList>
    </citation>
    <scope>NUCLEOTIDE SEQUENCE</scope>
</reference>
<name>A0A0W8FMA9_9ZZZZ</name>
<sequence length="283" mass="32989">MVATLRKSLKTIEDYKSASPHYTELLDIMADILILRKEYRNSMREPIFSVEENLITKKMEGGLPLIDLTGKEYDLTRPKEYFNSLISIAEKRMPEVAQNIIDIIKSKQFDWEKMIRASFERKVEETNPQGFPAAREAEESIDLIDLFAEESLRPEFEIIAEKYGDLVEKSKWSEGYCPICGKEPKIGEIRKDEDGKRYLFCHQCGCKWNFSRIKCPFCGNDEQHSLAYFEVEGDERYRVDVCNKCRRYIKTVELPKSSEEPDLDIEDIATLHLDMIAFDEGYS</sequence>
<feature type="domain" description="FdhE C-terminal" evidence="3">
    <location>
        <begin position="213"/>
        <end position="282"/>
    </location>
</feature>
<accession>A0A0W8FMA9</accession>
<protein>
    <submittedName>
        <fullName evidence="4">Formate dehydrogenase formation protein fdhe</fullName>
    </submittedName>
</protein>
<dbReference type="CDD" id="cd16341">
    <property type="entry name" value="FdhE"/>
    <property type="match status" value="1"/>
</dbReference>
<evidence type="ECO:0000259" key="3">
    <source>
        <dbReference type="Pfam" id="PF24860"/>
    </source>
</evidence>
<dbReference type="InterPro" id="IPR056797">
    <property type="entry name" value="FdhE_central"/>
</dbReference>
<dbReference type="Pfam" id="PF24860">
    <property type="entry name" value="FdhE_C"/>
    <property type="match status" value="1"/>
</dbReference>
<dbReference type="EMBL" id="LNQE01001062">
    <property type="protein sequence ID" value="KUG21443.1"/>
    <property type="molecule type" value="Genomic_DNA"/>
</dbReference>
<dbReference type="PANTHER" id="PTHR37689">
    <property type="entry name" value="PROTEIN FDHE"/>
    <property type="match status" value="1"/>
</dbReference>
<organism evidence="4">
    <name type="scientific">hydrocarbon metagenome</name>
    <dbReference type="NCBI Taxonomy" id="938273"/>
    <lineage>
        <taxon>unclassified sequences</taxon>
        <taxon>metagenomes</taxon>
        <taxon>ecological metagenomes</taxon>
    </lineage>
</organism>
<feature type="domain" description="FdhE central" evidence="2">
    <location>
        <begin position="176"/>
        <end position="212"/>
    </location>
</feature>
<evidence type="ECO:0000256" key="1">
    <source>
        <dbReference type="ARBA" id="ARBA00022490"/>
    </source>
</evidence>
<dbReference type="InterPro" id="IPR056796">
    <property type="entry name" value="FdhE_C"/>
</dbReference>
<evidence type="ECO:0000313" key="4">
    <source>
        <dbReference type="EMBL" id="KUG21443.1"/>
    </source>
</evidence>
<dbReference type="SUPFAM" id="SSF144020">
    <property type="entry name" value="FdhE-like"/>
    <property type="match status" value="1"/>
</dbReference>
<dbReference type="GO" id="GO:0008199">
    <property type="term" value="F:ferric iron binding"/>
    <property type="evidence" value="ECO:0007669"/>
    <property type="project" value="TreeGrafter"/>
</dbReference>
<dbReference type="PANTHER" id="PTHR37689:SF1">
    <property type="entry name" value="PROTEIN FDHE"/>
    <property type="match status" value="1"/>
</dbReference>